<keyword evidence="8 10" id="KW-0131">Cell cycle</keyword>
<dbReference type="NCBIfam" id="TIGR01133">
    <property type="entry name" value="murG"/>
    <property type="match status" value="1"/>
</dbReference>
<dbReference type="Proteomes" id="UP000216361">
    <property type="component" value="Unassembled WGS sequence"/>
</dbReference>
<evidence type="ECO:0000256" key="3">
    <source>
        <dbReference type="ARBA" id="ARBA00022676"/>
    </source>
</evidence>
<evidence type="ECO:0000256" key="5">
    <source>
        <dbReference type="ARBA" id="ARBA00022960"/>
    </source>
</evidence>
<dbReference type="HAMAP" id="MF_00033">
    <property type="entry name" value="MurG"/>
    <property type="match status" value="1"/>
</dbReference>
<dbReference type="PANTHER" id="PTHR21015">
    <property type="entry name" value="UDP-N-ACETYLGLUCOSAMINE--N-ACETYLMURAMYL-(PENTAPEPTIDE) PYROPHOSPHORYL-UNDECAPRENOL N-ACETYLGLUCOSAMINE TRANSFERASE 1"/>
    <property type="match status" value="1"/>
</dbReference>
<keyword evidence="9 10" id="KW-0961">Cell wall biogenesis/degradation</keyword>
<keyword evidence="3 10" id="KW-0328">Glycosyltransferase</keyword>
<feature type="binding site" evidence="10">
    <location>
        <position position="166"/>
    </location>
    <ligand>
        <name>UDP-N-acetyl-alpha-D-glucosamine</name>
        <dbReference type="ChEBI" id="CHEBI:57705"/>
    </ligand>
</feature>
<protein>
    <recommendedName>
        <fullName evidence="10">UDP-N-acetylglucosamine--N-acetylmuramyl-(pentapeptide) pyrophosphoryl-undecaprenol N-acetylglucosamine transferase</fullName>
        <ecNumber evidence="10">2.4.1.227</ecNumber>
    </recommendedName>
    <alternativeName>
        <fullName evidence="10">Undecaprenyl-PP-MurNAc-pentapeptide-UDPGlcNAc GlcNAc transferase</fullName>
    </alternativeName>
</protein>
<feature type="binding site" evidence="10">
    <location>
        <position position="124"/>
    </location>
    <ligand>
        <name>UDP-N-acetyl-alpha-D-glucosamine</name>
        <dbReference type="ChEBI" id="CHEBI:57705"/>
    </ligand>
</feature>
<keyword evidence="5 10" id="KW-0133">Cell shape</keyword>
<comment type="function">
    <text evidence="10">Cell wall formation. Catalyzes the transfer of a GlcNAc subunit on undecaprenyl-pyrophosphoryl-MurNAc-pentapeptide (lipid intermediate I) to form undecaprenyl-pyrophosphoryl-MurNAc-(pentapeptide)GlcNAc (lipid intermediate II).</text>
</comment>
<comment type="similarity">
    <text evidence="10">Belongs to the glycosyltransferase 28 family. MurG subfamily.</text>
</comment>
<dbReference type="InterPro" id="IPR004276">
    <property type="entry name" value="GlycoTrans_28_N"/>
</dbReference>
<comment type="pathway">
    <text evidence="10">Cell wall biogenesis; peptidoglycan biosynthesis.</text>
</comment>
<dbReference type="AlphaFoldDB" id="A0A255XIY9"/>
<evidence type="ECO:0000256" key="1">
    <source>
        <dbReference type="ARBA" id="ARBA00022475"/>
    </source>
</evidence>
<dbReference type="UniPathway" id="UPA00219"/>
<dbReference type="CDD" id="cd03785">
    <property type="entry name" value="GT28_MurG"/>
    <property type="match status" value="1"/>
</dbReference>
<dbReference type="Gene3D" id="3.40.50.2000">
    <property type="entry name" value="Glycogen Phosphorylase B"/>
    <property type="match status" value="2"/>
</dbReference>
<name>A0A255XIY9_9PROT</name>
<dbReference type="RefSeq" id="WP_094410564.1">
    <property type="nucleotide sequence ID" value="NZ_BMJZ01000003.1"/>
</dbReference>
<sequence>MSAPLIVLAAGGTGGHVFPAEALAGELIARGYRTALITDGRGKALGVKQEGLDLHVVPSAAMLGKGFWGRARGAITLVRGFLASRALLKQLRPAACVGFGGYPSVPPMLAAQRLGLPTVLHEQNSVLGRANRLLLDRARLLATSFERTLALPSLRVPTPWIGNPVRAAIAAVPEFSLPTERFHILITGGSQGARVFGETIPPALASLPQVLRDMLIVSHQVRAEDVHTAQEIYREAGIKADCAPFFGDMAKRLTLAHLVIARAGASTVAELTAAGRPSILIPLPNSADDHQTVNARALSDHGAAWLLPQEALATGGLTRRVTELLTNPAGLLEAAKAARALAKPDAAARLADLVLAQVSGDAP</sequence>
<evidence type="ECO:0000256" key="2">
    <source>
        <dbReference type="ARBA" id="ARBA00022618"/>
    </source>
</evidence>
<feature type="binding site" evidence="10">
    <location>
        <position position="190"/>
    </location>
    <ligand>
        <name>UDP-N-acetyl-alpha-D-glucosamine</name>
        <dbReference type="ChEBI" id="CHEBI:57705"/>
    </ligand>
</feature>
<gene>
    <name evidence="10 13" type="primary">murG</name>
    <name evidence="13" type="ORF">CHR90_18350</name>
</gene>
<dbReference type="InterPro" id="IPR006009">
    <property type="entry name" value="GlcNAc_MurG"/>
</dbReference>
<evidence type="ECO:0000259" key="12">
    <source>
        <dbReference type="Pfam" id="PF04101"/>
    </source>
</evidence>
<dbReference type="EC" id="2.4.1.227" evidence="10"/>
<dbReference type="Pfam" id="PF03033">
    <property type="entry name" value="Glyco_transf_28"/>
    <property type="match status" value="1"/>
</dbReference>
<dbReference type="GO" id="GO:0005975">
    <property type="term" value="P:carbohydrate metabolic process"/>
    <property type="evidence" value="ECO:0007669"/>
    <property type="project" value="InterPro"/>
</dbReference>
<evidence type="ECO:0000313" key="13">
    <source>
        <dbReference type="EMBL" id="OYQ16927.1"/>
    </source>
</evidence>
<organism evidence="13 14">
    <name type="scientific">Elstera cyanobacteriorum</name>
    <dbReference type="NCBI Taxonomy" id="2022747"/>
    <lineage>
        <taxon>Bacteria</taxon>
        <taxon>Pseudomonadati</taxon>
        <taxon>Pseudomonadota</taxon>
        <taxon>Alphaproteobacteria</taxon>
        <taxon>Rhodospirillales</taxon>
        <taxon>Rhodospirillaceae</taxon>
        <taxon>Elstera</taxon>
    </lineage>
</organism>
<keyword evidence="7 10" id="KW-0472">Membrane</keyword>
<feature type="domain" description="Glycosyltransferase family 28 N-terminal" evidence="11">
    <location>
        <begin position="6"/>
        <end position="138"/>
    </location>
</feature>
<feature type="domain" description="Glycosyl transferase family 28 C-terminal" evidence="12">
    <location>
        <begin position="184"/>
        <end position="349"/>
    </location>
</feature>
<dbReference type="InterPro" id="IPR007235">
    <property type="entry name" value="Glyco_trans_28_C"/>
</dbReference>
<dbReference type="PANTHER" id="PTHR21015:SF22">
    <property type="entry name" value="GLYCOSYLTRANSFERASE"/>
    <property type="match status" value="1"/>
</dbReference>
<dbReference type="GO" id="GO:0050511">
    <property type="term" value="F:undecaprenyldiphospho-muramoylpentapeptide beta-N-acetylglucosaminyltransferase activity"/>
    <property type="evidence" value="ECO:0007669"/>
    <property type="project" value="UniProtKB-UniRule"/>
</dbReference>
<dbReference type="GO" id="GO:0005886">
    <property type="term" value="C:plasma membrane"/>
    <property type="evidence" value="ECO:0007669"/>
    <property type="project" value="UniProtKB-SubCell"/>
</dbReference>
<evidence type="ECO:0000256" key="6">
    <source>
        <dbReference type="ARBA" id="ARBA00022984"/>
    </source>
</evidence>
<keyword evidence="6 10" id="KW-0573">Peptidoglycan synthesis</keyword>
<evidence type="ECO:0000313" key="14">
    <source>
        <dbReference type="Proteomes" id="UP000216361"/>
    </source>
</evidence>
<evidence type="ECO:0000256" key="9">
    <source>
        <dbReference type="ARBA" id="ARBA00023316"/>
    </source>
</evidence>
<dbReference type="OrthoDB" id="9808936at2"/>
<keyword evidence="4 10" id="KW-0808">Transferase</keyword>
<dbReference type="EMBL" id="NOXS01000035">
    <property type="protein sequence ID" value="OYQ16927.1"/>
    <property type="molecule type" value="Genomic_DNA"/>
</dbReference>
<evidence type="ECO:0000256" key="7">
    <source>
        <dbReference type="ARBA" id="ARBA00023136"/>
    </source>
</evidence>
<evidence type="ECO:0000256" key="8">
    <source>
        <dbReference type="ARBA" id="ARBA00023306"/>
    </source>
</evidence>
<comment type="caution">
    <text evidence="10">Lacks conserved residue(s) required for the propagation of feature annotation.</text>
</comment>
<feature type="binding site" evidence="10">
    <location>
        <position position="291"/>
    </location>
    <ligand>
        <name>UDP-N-acetyl-alpha-D-glucosamine</name>
        <dbReference type="ChEBI" id="CHEBI:57705"/>
    </ligand>
</feature>
<dbReference type="Pfam" id="PF04101">
    <property type="entry name" value="Glyco_tran_28_C"/>
    <property type="match status" value="1"/>
</dbReference>
<dbReference type="GO" id="GO:0051991">
    <property type="term" value="F:UDP-N-acetyl-D-glucosamine:N-acetylmuramoyl-L-alanyl-D-glutamyl-meso-2,6-diaminopimelyl-D-alanyl-D-alanine-diphosphoundecaprenol 4-beta-N-acetylglucosaminlytransferase activity"/>
    <property type="evidence" value="ECO:0007669"/>
    <property type="project" value="RHEA"/>
</dbReference>
<proteinExistence type="inferred from homology"/>
<dbReference type="GO" id="GO:0009252">
    <property type="term" value="P:peptidoglycan biosynthetic process"/>
    <property type="evidence" value="ECO:0007669"/>
    <property type="project" value="UniProtKB-UniRule"/>
</dbReference>
<comment type="catalytic activity">
    <reaction evidence="10">
        <text>di-trans,octa-cis-undecaprenyl diphospho-N-acetyl-alpha-D-muramoyl-L-alanyl-D-glutamyl-meso-2,6-diaminopimeloyl-D-alanyl-D-alanine + UDP-N-acetyl-alpha-D-glucosamine = di-trans,octa-cis-undecaprenyl diphospho-[N-acetyl-alpha-D-glucosaminyl-(1-&gt;4)]-N-acetyl-alpha-D-muramoyl-L-alanyl-D-glutamyl-meso-2,6-diaminopimeloyl-D-alanyl-D-alanine + UDP + H(+)</text>
        <dbReference type="Rhea" id="RHEA:31227"/>
        <dbReference type="ChEBI" id="CHEBI:15378"/>
        <dbReference type="ChEBI" id="CHEBI:57705"/>
        <dbReference type="ChEBI" id="CHEBI:58223"/>
        <dbReference type="ChEBI" id="CHEBI:61387"/>
        <dbReference type="ChEBI" id="CHEBI:61388"/>
        <dbReference type="EC" id="2.4.1.227"/>
    </reaction>
</comment>
<keyword evidence="1 10" id="KW-1003">Cell membrane</keyword>
<dbReference type="GO" id="GO:0071555">
    <property type="term" value="P:cell wall organization"/>
    <property type="evidence" value="ECO:0007669"/>
    <property type="project" value="UniProtKB-KW"/>
</dbReference>
<keyword evidence="14" id="KW-1185">Reference proteome</keyword>
<reference evidence="13 14" key="1">
    <citation type="submission" date="2017-07" db="EMBL/GenBank/DDBJ databases">
        <title>Elstera cyanobacteriorum sp. nov., a novel bacterium isolated from cyanobacterial aggregates in a eutrophic lake.</title>
        <authorList>
            <person name="Cai H."/>
        </authorList>
    </citation>
    <scope>NUCLEOTIDE SEQUENCE [LARGE SCALE GENOMIC DNA]</scope>
    <source>
        <strain evidence="13 14">TH019</strain>
    </source>
</reference>
<dbReference type="GO" id="GO:0008360">
    <property type="term" value="P:regulation of cell shape"/>
    <property type="evidence" value="ECO:0007669"/>
    <property type="project" value="UniProtKB-KW"/>
</dbReference>
<keyword evidence="2 10" id="KW-0132">Cell division</keyword>
<dbReference type="SUPFAM" id="SSF53756">
    <property type="entry name" value="UDP-Glycosyltransferase/glycogen phosphorylase"/>
    <property type="match status" value="1"/>
</dbReference>
<evidence type="ECO:0000256" key="4">
    <source>
        <dbReference type="ARBA" id="ARBA00022679"/>
    </source>
</evidence>
<evidence type="ECO:0000259" key="11">
    <source>
        <dbReference type="Pfam" id="PF03033"/>
    </source>
</evidence>
<accession>A0A255XIY9</accession>
<comment type="caution">
    <text evidence="13">The sequence shown here is derived from an EMBL/GenBank/DDBJ whole genome shotgun (WGS) entry which is preliminary data.</text>
</comment>
<evidence type="ECO:0000256" key="10">
    <source>
        <dbReference type="HAMAP-Rule" id="MF_00033"/>
    </source>
</evidence>
<comment type="subcellular location">
    <subcellularLocation>
        <location evidence="10">Cell membrane</location>
        <topology evidence="10">Peripheral membrane protein</topology>
        <orientation evidence="10">Cytoplasmic side</orientation>
    </subcellularLocation>
</comment>
<feature type="binding site" evidence="10">
    <location>
        <begin position="13"/>
        <end position="15"/>
    </location>
    <ligand>
        <name>UDP-N-acetyl-alpha-D-glucosamine</name>
        <dbReference type="ChEBI" id="CHEBI:57705"/>
    </ligand>
</feature>
<dbReference type="GO" id="GO:0051301">
    <property type="term" value="P:cell division"/>
    <property type="evidence" value="ECO:0007669"/>
    <property type="project" value="UniProtKB-KW"/>
</dbReference>